<dbReference type="InterPro" id="IPR018114">
    <property type="entry name" value="TRYPSIN_HIS"/>
</dbReference>
<dbReference type="GO" id="GO:0006508">
    <property type="term" value="P:proteolysis"/>
    <property type="evidence" value="ECO:0007669"/>
    <property type="project" value="InterPro"/>
</dbReference>
<evidence type="ECO:0000256" key="2">
    <source>
        <dbReference type="ARBA" id="ARBA00023157"/>
    </source>
</evidence>
<dbReference type="GO" id="GO:0004252">
    <property type="term" value="F:serine-type endopeptidase activity"/>
    <property type="evidence" value="ECO:0007669"/>
    <property type="project" value="InterPro"/>
</dbReference>
<evidence type="ECO:0000259" key="4">
    <source>
        <dbReference type="PROSITE" id="PS50240"/>
    </source>
</evidence>
<keyword evidence="3" id="KW-0732">Signal</keyword>
<dbReference type="InterPro" id="IPR009003">
    <property type="entry name" value="Peptidase_S1_PA"/>
</dbReference>
<keyword evidence="6" id="KW-1185">Reference proteome</keyword>
<dbReference type="PANTHER" id="PTHR24253">
    <property type="entry name" value="TRANSMEMBRANE PROTEASE SERINE"/>
    <property type="match status" value="1"/>
</dbReference>
<dbReference type="PROSITE" id="PS00134">
    <property type="entry name" value="TRYPSIN_HIS"/>
    <property type="match status" value="1"/>
</dbReference>
<reference evidence="5" key="1">
    <citation type="submission" date="2025-08" db="UniProtKB">
        <authorList>
            <consortium name="Ensembl"/>
        </authorList>
    </citation>
    <scope>IDENTIFICATION</scope>
</reference>
<dbReference type="InterPro" id="IPR001254">
    <property type="entry name" value="Trypsin_dom"/>
</dbReference>
<feature type="signal peptide" evidence="3">
    <location>
        <begin position="1"/>
        <end position="21"/>
    </location>
</feature>
<dbReference type="PROSITE" id="PS50240">
    <property type="entry name" value="TRYPSIN_DOM"/>
    <property type="match status" value="1"/>
</dbReference>
<organism evidence="5 6">
    <name type="scientific">Pseudonaja textilis</name>
    <name type="common">Eastern brown snake</name>
    <dbReference type="NCBI Taxonomy" id="8673"/>
    <lineage>
        <taxon>Eukaryota</taxon>
        <taxon>Metazoa</taxon>
        <taxon>Chordata</taxon>
        <taxon>Craniata</taxon>
        <taxon>Vertebrata</taxon>
        <taxon>Euteleostomi</taxon>
        <taxon>Lepidosauria</taxon>
        <taxon>Squamata</taxon>
        <taxon>Bifurcata</taxon>
        <taxon>Unidentata</taxon>
        <taxon>Episquamata</taxon>
        <taxon>Toxicofera</taxon>
        <taxon>Serpentes</taxon>
        <taxon>Colubroidea</taxon>
        <taxon>Elapidae</taxon>
        <taxon>Hydrophiinae</taxon>
        <taxon>Pseudonaja</taxon>
    </lineage>
</organism>
<evidence type="ECO:0000256" key="1">
    <source>
        <dbReference type="ARBA" id="ARBA00009228"/>
    </source>
</evidence>
<evidence type="ECO:0000256" key="3">
    <source>
        <dbReference type="SAM" id="SignalP"/>
    </source>
</evidence>
<dbReference type="AlphaFoldDB" id="A0A670YCK3"/>
<feature type="domain" description="Peptidase S1" evidence="4">
    <location>
        <begin position="41"/>
        <end position="88"/>
    </location>
</feature>
<name>A0A670YCK3_PSETE</name>
<dbReference type="SUPFAM" id="SSF50494">
    <property type="entry name" value="Trypsin-like serine proteases"/>
    <property type="match status" value="1"/>
</dbReference>
<dbReference type="Proteomes" id="UP000472273">
    <property type="component" value="Unplaced"/>
</dbReference>
<evidence type="ECO:0000313" key="5">
    <source>
        <dbReference type="Ensembl" id="ENSPTXP00000007157.1"/>
    </source>
</evidence>
<feature type="chain" id="PRO_5025595692" description="Peptidase S1 domain-containing protein" evidence="3">
    <location>
        <begin position="22"/>
        <end position="126"/>
    </location>
</feature>
<dbReference type="GeneTree" id="ENSGT00940000159197"/>
<keyword evidence="2" id="KW-1015">Disulfide bond</keyword>
<dbReference type="Ensembl" id="ENSPTXT00000007401.1">
    <property type="protein sequence ID" value="ENSPTXP00000007157.1"/>
    <property type="gene ID" value="ENSPTXG00000005212.1"/>
</dbReference>
<evidence type="ECO:0000313" key="6">
    <source>
        <dbReference type="Proteomes" id="UP000472273"/>
    </source>
</evidence>
<reference evidence="5" key="2">
    <citation type="submission" date="2025-09" db="UniProtKB">
        <authorList>
            <consortium name="Ensembl"/>
        </authorList>
    </citation>
    <scope>IDENTIFICATION</scope>
</reference>
<dbReference type="InterPro" id="IPR043504">
    <property type="entry name" value="Peptidase_S1_PA_chymotrypsin"/>
</dbReference>
<dbReference type="PANTHER" id="PTHR24253:SF55">
    <property type="entry name" value="TRANSMEMBRANE PROTEASE SERINE 13"/>
    <property type="match status" value="1"/>
</dbReference>
<dbReference type="Pfam" id="PF00089">
    <property type="entry name" value="Trypsin"/>
    <property type="match status" value="1"/>
</dbReference>
<accession>A0A670YCK3</accession>
<protein>
    <recommendedName>
        <fullName evidence="4">Peptidase S1 domain-containing protein</fullName>
    </recommendedName>
</protein>
<dbReference type="Gene3D" id="2.40.10.10">
    <property type="entry name" value="Trypsin-like serine proteases"/>
    <property type="match status" value="1"/>
</dbReference>
<proteinExistence type="inferred from homology"/>
<comment type="similarity">
    <text evidence="1">Belongs to the peptidase S1 family. Snake venom subfamily.</text>
</comment>
<sequence>VKGLTCPSLFSAAFLWLGARGEEERRSFSQADCGQRISGRIVGGTEASASKWPWQVSLQYGSAHICGGTIIDAQWVLTAAHCFFMAVGCLSKGSSLSRCLPGGGQATPERQDFPSGALSVILPTIS</sequence>